<dbReference type="PANTHER" id="PTHR47964:SF1">
    <property type="entry name" value="ATP-DEPENDENT DNA HELICASE HOMOLOG RECG, CHLOROPLASTIC"/>
    <property type="match status" value="1"/>
</dbReference>
<dbReference type="InterPro" id="IPR004609">
    <property type="entry name" value="ATP-dep_DNA_helicase_RecG"/>
</dbReference>
<dbReference type="GO" id="GO:0005524">
    <property type="term" value="F:ATP binding"/>
    <property type="evidence" value="ECO:0007669"/>
    <property type="project" value="UniProtKB-KW"/>
</dbReference>
<protein>
    <recommendedName>
        <fullName evidence="2 15">ATP-dependent DNA helicase RecG</fullName>
        <ecNumber evidence="13 15">5.6.2.4</ecNumber>
    </recommendedName>
</protein>
<keyword evidence="6 15" id="KW-0347">Helicase</keyword>
<evidence type="ECO:0000313" key="18">
    <source>
        <dbReference type="EMBL" id="PVX53474.1"/>
    </source>
</evidence>
<dbReference type="RefSeq" id="WP_116616703.1">
    <property type="nucleotide sequence ID" value="NZ_QENY01000012.1"/>
</dbReference>
<accession>A0A2U0U779</accession>
<dbReference type="SUPFAM" id="SSF52540">
    <property type="entry name" value="P-loop containing nucleoside triphosphate hydrolases"/>
    <property type="match status" value="2"/>
</dbReference>
<dbReference type="Gene3D" id="3.40.50.300">
    <property type="entry name" value="P-loop containing nucleotide triphosphate hydrolases"/>
    <property type="match status" value="2"/>
</dbReference>
<dbReference type="OrthoDB" id="9804325at2"/>
<sequence>MGNILEQDITYLPGVGPHRKEILSGQLNIRTWRDLLEYYPYKYVDRTKVYTIRELNGDMPFVQVKGKILSFEEFAMGNRKKRIVAHLSDGTGVADIVWFHGSQYVYKNYKVGDEYIVFGRPAVYQGRYQFAHPEMERAADLKLDEMGMQPYYVTTEKMKVRGMQSRAIERLTKTLVTRIPDGAIPETLPPNMTKRLHLIPREEAFRKIHYPRSLDDVQRAQTRLKFEELFYVQLNILRYASERKKKYKGYVFSKVGPIFNSFFNHNLPFELTGAQKRVMHEIRDDMRTGEQMNRLLQGDVGSGKTLVALMTMLIAMDNGFQACIMAPTEILAEQHLDTLLSFLKGMHVRVELLTGMVKGKKRAKILSDLATGDIDILVGTHAIIEETVVFKRLGMAVVDEQHRFGVAQRAKLWRKSERPPHILVMTATPIPRTLAMTVYGDLDVSVIDELPPGRKPIVTIHKYDNQTTSLYNGIRQQIKEGRQVYIVFPLIEESEKIDLKNLEDGFKTLCEVFPEYRLSKIHGRMKAKEKDEEMRKFASGETQILVATTVIEVGVNVPNASVMVILDAHRFGLSQLHQLRGRVGRGAKQSYCLLVTGYELATETRKRIDIMCQTNDGFRIAEADLKLRGPGDLEGTQQSGIAFDLKIADIARDGQIVQLARDEAKKIIDDDPQCEKEQYSLFWKRLKELRNTNVNWSAIS</sequence>
<dbReference type="GO" id="GO:0006310">
    <property type="term" value="P:DNA recombination"/>
    <property type="evidence" value="ECO:0007669"/>
    <property type="project" value="UniProtKB-UniRule"/>
</dbReference>
<evidence type="ECO:0000256" key="8">
    <source>
        <dbReference type="ARBA" id="ARBA00023125"/>
    </source>
</evidence>
<dbReference type="NCBIfam" id="TIGR00643">
    <property type="entry name" value="recG"/>
    <property type="match status" value="1"/>
</dbReference>
<keyword evidence="5 15" id="KW-0378">Hydrolase</keyword>
<evidence type="ECO:0000256" key="13">
    <source>
        <dbReference type="ARBA" id="ARBA00034808"/>
    </source>
</evidence>
<dbReference type="PANTHER" id="PTHR47964">
    <property type="entry name" value="ATP-DEPENDENT DNA HELICASE HOMOLOG RECG, CHLOROPLASTIC"/>
    <property type="match status" value="1"/>
</dbReference>
<dbReference type="NCBIfam" id="NF008165">
    <property type="entry name" value="PRK10917.1-3"/>
    <property type="match status" value="1"/>
</dbReference>
<comment type="caution">
    <text evidence="18">The sequence shown here is derived from an EMBL/GenBank/DDBJ whole genome shotgun (WGS) entry which is preliminary data.</text>
</comment>
<evidence type="ECO:0000313" key="19">
    <source>
        <dbReference type="Proteomes" id="UP000245870"/>
    </source>
</evidence>
<comment type="catalytic activity">
    <reaction evidence="14 15">
        <text>ATP + H2O = ADP + phosphate + H(+)</text>
        <dbReference type="Rhea" id="RHEA:13065"/>
        <dbReference type="ChEBI" id="CHEBI:15377"/>
        <dbReference type="ChEBI" id="CHEBI:15378"/>
        <dbReference type="ChEBI" id="CHEBI:30616"/>
        <dbReference type="ChEBI" id="CHEBI:43474"/>
        <dbReference type="ChEBI" id="CHEBI:456216"/>
        <dbReference type="EC" id="5.6.2.4"/>
    </reaction>
</comment>
<dbReference type="EC" id="5.6.2.4" evidence="13 15"/>
<evidence type="ECO:0000256" key="5">
    <source>
        <dbReference type="ARBA" id="ARBA00022801"/>
    </source>
</evidence>
<dbReference type="SMART" id="SM00490">
    <property type="entry name" value="HELICc"/>
    <property type="match status" value="2"/>
</dbReference>
<evidence type="ECO:0000259" key="16">
    <source>
        <dbReference type="PROSITE" id="PS51192"/>
    </source>
</evidence>
<dbReference type="InterPro" id="IPR014001">
    <property type="entry name" value="Helicase_ATP-bd"/>
</dbReference>
<dbReference type="AlphaFoldDB" id="A0A2U0U779"/>
<evidence type="ECO:0000256" key="10">
    <source>
        <dbReference type="ARBA" id="ARBA00023204"/>
    </source>
</evidence>
<dbReference type="InterPro" id="IPR045562">
    <property type="entry name" value="RecG_dom3_C"/>
</dbReference>
<dbReference type="InterPro" id="IPR012340">
    <property type="entry name" value="NA-bd_OB-fold"/>
</dbReference>
<dbReference type="Pfam" id="PF17191">
    <property type="entry name" value="RecG_wedge"/>
    <property type="match status" value="1"/>
</dbReference>
<name>A0A2U0U779_9BACT</name>
<dbReference type="GO" id="GO:0006281">
    <property type="term" value="P:DNA repair"/>
    <property type="evidence" value="ECO:0007669"/>
    <property type="project" value="UniProtKB-UniRule"/>
</dbReference>
<keyword evidence="8" id="KW-0238">DNA-binding</keyword>
<dbReference type="Proteomes" id="UP000245870">
    <property type="component" value="Unassembled WGS sequence"/>
</dbReference>
<organism evidence="18 19">
    <name type="scientific">Hallella colorans</name>
    <dbReference type="NCBI Taxonomy" id="1703337"/>
    <lineage>
        <taxon>Bacteria</taxon>
        <taxon>Pseudomonadati</taxon>
        <taxon>Bacteroidota</taxon>
        <taxon>Bacteroidia</taxon>
        <taxon>Bacteroidales</taxon>
        <taxon>Prevotellaceae</taxon>
        <taxon>Hallella</taxon>
    </lineage>
</organism>
<keyword evidence="9 15" id="KW-0233">DNA recombination</keyword>
<evidence type="ECO:0000256" key="3">
    <source>
        <dbReference type="ARBA" id="ARBA00022741"/>
    </source>
</evidence>
<keyword evidence="7 15" id="KW-0067">ATP-binding</keyword>
<dbReference type="Gene3D" id="2.40.50.140">
    <property type="entry name" value="Nucleic acid-binding proteins"/>
    <property type="match status" value="1"/>
</dbReference>
<dbReference type="InterPro" id="IPR011545">
    <property type="entry name" value="DEAD/DEAH_box_helicase_dom"/>
</dbReference>
<evidence type="ECO:0000256" key="7">
    <source>
        <dbReference type="ARBA" id="ARBA00022840"/>
    </source>
</evidence>
<feature type="domain" description="Helicase C-terminal" evidence="17">
    <location>
        <begin position="473"/>
        <end position="626"/>
    </location>
</feature>
<dbReference type="GO" id="GO:0003677">
    <property type="term" value="F:DNA binding"/>
    <property type="evidence" value="ECO:0007669"/>
    <property type="project" value="UniProtKB-KW"/>
</dbReference>
<dbReference type="GO" id="GO:0016887">
    <property type="term" value="F:ATP hydrolysis activity"/>
    <property type="evidence" value="ECO:0007669"/>
    <property type="project" value="RHEA"/>
</dbReference>
<dbReference type="SMART" id="SM00487">
    <property type="entry name" value="DEXDc"/>
    <property type="match status" value="1"/>
</dbReference>
<evidence type="ECO:0000256" key="12">
    <source>
        <dbReference type="ARBA" id="ARBA00034617"/>
    </source>
</evidence>
<dbReference type="InterPro" id="IPR047112">
    <property type="entry name" value="RecG/Mfd"/>
</dbReference>
<dbReference type="NCBIfam" id="NF008168">
    <property type="entry name" value="PRK10917.2-2"/>
    <property type="match status" value="1"/>
</dbReference>
<evidence type="ECO:0000256" key="14">
    <source>
        <dbReference type="ARBA" id="ARBA00048988"/>
    </source>
</evidence>
<dbReference type="Pfam" id="PF00270">
    <property type="entry name" value="DEAD"/>
    <property type="match status" value="1"/>
</dbReference>
<gene>
    <name evidence="18" type="ORF">C7379_11255</name>
</gene>
<proteinExistence type="inferred from homology"/>
<comment type="catalytic activity">
    <reaction evidence="12 15">
        <text>Couples ATP hydrolysis with the unwinding of duplex DNA by translocating in the 3'-5' direction.</text>
        <dbReference type="EC" id="5.6.2.4"/>
    </reaction>
</comment>
<reference evidence="18 19" key="1">
    <citation type="submission" date="2018-05" db="EMBL/GenBank/DDBJ databases">
        <title>Genomic Encyclopedia of Type Strains, Phase IV (KMG-IV): sequencing the most valuable type-strain genomes for metagenomic binning, comparative biology and taxonomic classification.</title>
        <authorList>
            <person name="Goeker M."/>
        </authorList>
    </citation>
    <scope>NUCLEOTIDE SEQUENCE [LARGE SCALE GENOMIC DNA]</scope>
    <source>
        <strain evidence="18 19">DSM 100333</strain>
    </source>
</reference>
<evidence type="ECO:0000256" key="2">
    <source>
        <dbReference type="ARBA" id="ARBA00017846"/>
    </source>
</evidence>
<dbReference type="CDD" id="cd04488">
    <property type="entry name" value="RecG_wedge_OBF"/>
    <property type="match status" value="1"/>
</dbReference>
<evidence type="ECO:0000256" key="9">
    <source>
        <dbReference type="ARBA" id="ARBA00023172"/>
    </source>
</evidence>
<evidence type="ECO:0000256" key="4">
    <source>
        <dbReference type="ARBA" id="ARBA00022763"/>
    </source>
</evidence>
<keyword evidence="10 15" id="KW-0234">DNA repair</keyword>
<keyword evidence="4 15" id="KW-0227">DNA damage</keyword>
<keyword evidence="19" id="KW-1185">Reference proteome</keyword>
<comment type="function">
    <text evidence="15">Plays a critical role in recombination and DNA repair. Helps process Holliday junction intermediates to mature products by catalyzing branch migration. Has replication fork regression activity, unwinds stalled or blocked replication forks to make a HJ that can be resolved. Has a DNA unwinding activity characteristic of a DNA helicase with 3'-5' polarity.</text>
</comment>
<evidence type="ECO:0000256" key="15">
    <source>
        <dbReference type="RuleBase" id="RU363016"/>
    </source>
</evidence>
<keyword evidence="3 15" id="KW-0547">Nucleotide-binding</keyword>
<feature type="domain" description="Helicase ATP-binding" evidence="16">
    <location>
        <begin position="285"/>
        <end position="447"/>
    </location>
</feature>
<evidence type="ECO:0000256" key="1">
    <source>
        <dbReference type="ARBA" id="ARBA00007504"/>
    </source>
</evidence>
<keyword evidence="11" id="KW-0413">Isomerase</keyword>
<dbReference type="InterPro" id="IPR001650">
    <property type="entry name" value="Helicase_C-like"/>
</dbReference>
<dbReference type="PROSITE" id="PS51192">
    <property type="entry name" value="HELICASE_ATP_BIND_1"/>
    <property type="match status" value="1"/>
</dbReference>
<dbReference type="InterPro" id="IPR027417">
    <property type="entry name" value="P-loop_NTPase"/>
</dbReference>
<dbReference type="Pfam" id="PF00271">
    <property type="entry name" value="Helicase_C"/>
    <property type="match status" value="1"/>
</dbReference>
<dbReference type="Pfam" id="PF19833">
    <property type="entry name" value="RecG_dom3_C"/>
    <property type="match status" value="1"/>
</dbReference>
<dbReference type="PROSITE" id="PS51194">
    <property type="entry name" value="HELICASE_CTER"/>
    <property type="match status" value="1"/>
</dbReference>
<dbReference type="InterPro" id="IPR033454">
    <property type="entry name" value="RecG_wedge"/>
</dbReference>
<dbReference type="GO" id="GO:0043138">
    <property type="term" value="F:3'-5' DNA helicase activity"/>
    <property type="evidence" value="ECO:0007669"/>
    <property type="project" value="UniProtKB-EC"/>
</dbReference>
<comment type="similarity">
    <text evidence="1 15">Belongs to the helicase family. RecG subfamily.</text>
</comment>
<evidence type="ECO:0000256" key="6">
    <source>
        <dbReference type="ARBA" id="ARBA00022806"/>
    </source>
</evidence>
<dbReference type="SUPFAM" id="SSF50249">
    <property type="entry name" value="Nucleic acid-binding proteins"/>
    <property type="match status" value="1"/>
</dbReference>
<dbReference type="CDD" id="cd17992">
    <property type="entry name" value="DEXHc_RecG"/>
    <property type="match status" value="1"/>
</dbReference>
<evidence type="ECO:0000259" key="17">
    <source>
        <dbReference type="PROSITE" id="PS51194"/>
    </source>
</evidence>
<evidence type="ECO:0000256" key="11">
    <source>
        <dbReference type="ARBA" id="ARBA00023235"/>
    </source>
</evidence>
<dbReference type="EMBL" id="QENY01000012">
    <property type="protein sequence ID" value="PVX53474.1"/>
    <property type="molecule type" value="Genomic_DNA"/>
</dbReference>